<keyword evidence="7 17" id="KW-1133">Transmembrane helix</keyword>
<keyword evidence="6" id="KW-0573">Peptidoglycan synthesis</keyword>
<dbReference type="GO" id="GO:0005886">
    <property type="term" value="C:plasma membrane"/>
    <property type="evidence" value="ECO:0007669"/>
    <property type="project" value="TreeGrafter"/>
</dbReference>
<dbReference type="InterPro" id="IPR001182">
    <property type="entry name" value="FtsW/RodA"/>
</dbReference>
<reference evidence="18 19" key="1">
    <citation type="submission" date="2012-06" db="EMBL/GenBank/DDBJ databases">
        <title>Draft genome sequence of Lactobacillus gigeriorum CRBIP 24.85T, isolated from chicken crop.</title>
        <authorList>
            <person name="Cousin S."/>
            <person name="Ma L."/>
            <person name="Creno S."/>
            <person name="Clermont D."/>
            <person name="Loux V."/>
            <person name="Bizet C."/>
            <person name="Bouchier C."/>
        </authorList>
    </citation>
    <scope>NUCLEOTIDE SEQUENCE [LARGE SCALE GENOMIC DNA]</scope>
    <source>
        <strain evidence="19">CRBIP 24.85T</strain>
    </source>
</reference>
<dbReference type="STRING" id="1423751.FC38_GL001141"/>
<comment type="catalytic activity">
    <reaction evidence="15">
        <text>[GlcNAc-(1-&gt;4)-Mur2Ac(oyl-L-Ala-gamma-D-Glu-L-Lys-D-Ala-D-Ala)](n)-di-trans,octa-cis-undecaprenyl diphosphate + beta-D-GlcNAc-(1-&gt;4)-Mur2Ac(oyl-L-Ala-gamma-D-Glu-L-Lys-D-Ala-D-Ala)-di-trans,octa-cis-undecaprenyl diphosphate = [GlcNAc-(1-&gt;4)-Mur2Ac(oyl-L-Ala-gamma-D-Glu-L-Lys-D-Ala-D-Ala)](n+1)-di-trans,octa-cis-undecaprenyl diphosphate + di-trans,octa-cis-undecaprenyl diphosphate + H(+)</text>
        <dbReference type="Rhea" id="RHEA:23708"/>
        <dbReference type="Rhea" id="RHEA-COMP:9602"/>
        <dbReference type="Rhea" id="RHEA-COMP:9603"/>
        <dbReference type="ChEBI" id="CHEBI:15378"/>
        <dbReference type="ChEBI" id="CHEBI:58405"/>
        <dbReference type="ChEBI" id="CHEBI:60033"/>
        <dbReference type="ChEBI" id="CHEBI:78435"/>
        <dbReference type="EC" id="2.4.99.28"/>
    </reaction>
</comment>
<name>I7LG05_9LACO</name>
<dbReference type="PANTHER" id="PTHR30474">
    <property type="entry name" value="CELL CYCLE PROTEIN"/>
    <property type="match status" value="1"/>
</dbReference>
<dbReference type="Pfam" id="PF01098">
    <property type="entry name" value="FTSW_RODA_SPOVE"/>
    <property type="match status" value="1"/>
</dbReference>
<gene>
    <name evidence="18" type="ORF">BN52_03150</name>
</gene>
<feature type="transmembrane region" description="Helical" evidence="17">
    <location>
        <begin position="291"/>
        <end position="311"/>
    </location>
</feature>
<evidence type="ECO:0000256" key="11">
    <source>
        <dbReference type="ARBA" id="ARBA00038053"/>
    </source>
</evidence>
<dbReference type="GO" id="GO:0008955">
    <property type="term" value="F:peptidoglycan glycosyltransferase activity"/>
    <property type="evidence" value="ECO:0007669"/>
    <property type="project" value="UniProtKB-EC"/>
</dbReference>
<comment type="similarity">
    <text evidence="11">Belongs to the SEDS family. FtsW subfamily.</text>
</comment>
<dbReference type="GO" id="GO:0032153">
    <property type="term" value="C:cell division site"/>
    <property type="evidence" value="ECO:0007669"/>
    <property type="project" value="TreeGrafter"/>
</dbReference>
<feature type="transmembrane region" description="Helical" evidence="17">
    <location>
        <begin position="12"/>
        <end position="37"/>
    </location>
</feature>
<comment type="caution">
    <text evidence="18">The sequence shown here is derived from an EMBL/GenBank/DDBJ whole genome shotgun (WGS) entry which is preliminary data.</text>
</comment>
<evidence type="ECO:0000256" key="9">
    <source>
        <dbReference type="ARBA" id="ARBA00032370"/>
    </source>
</evidence>
<evidence type="ECO:0000256" key="13">
    <source>
        <dbReference type="ARBA" id="ARBA00041418"/>
    </source>
</evidence>
<accession>I7LG05</accession>
<evidence type="ECO:0000256" key="7">
    <source>
        <dbReference type="ARBA" id="ARBA00022989"/>
    </source>
</evidence>
<evidence type="ECO:0000256" key="16">
    <source>
        <dbReference type="ARBA" id="ARBA00049966"/>
    </source>
</evidence>
<evidence type="ECO:0000313" key="18">
    <source>
        <dbReference type="EMBL" id="CCI87168.1"/>
    </source>
</evidence>
<evidence type="ECO:0000256" key="3">
    <source>
        <dbReference type="ARBA" id="ARBA00022679"/>
    </source>
</evidence>
<evidence type="ECO:0000256" key="8">
    <source>
        <dbReference type="ARBA" id="ARBA00023136"/>
    </source>
</evidence>
<keyword evidence="18" id="KW-0132">Cell division</keyword>
<dbReference type="Proteomes" id="UP000009326">
    <property type="component" value="Unassembled WGS sequence"/>
</dbReference>
<organism evidence="18 19">
    <name type="scientific">Lactobacillus gigeriorum DSM 23908 = CRBIP 24.85</name>
    <dbReference type="NCBI Taxonomy" id="1423751"/>
    <lineage>
        <taxon>Bacteria</taxon>
        <taxon>Bacillati</taxon>
        <taxon>Bacillota</taxon>
        <taxon>Bacilli</taxon>
        <taxon>Lactobacillales</taxon>
        <taxon>Lactobacillaceae</taxon>
        <taxon>Lactobacillus</taxon>
    </lineage>
</organism>
<keyword evidence="4 17" id="KW-0812">Transmembrane</keyword>
<feature type="transmembrane region" description="Helical" evidence="17">
    <location>
        <begin position="148"/>
        <end position="168"/>
    </location>
</feature>
<protein>
    <recommendedName>
        <fullName evidence="12">Probable peptidoglycan glycosyltransferase FtsW</fullName>
        <ecNumber evidence="14">2.4.99.28</ecNumber>
    </recommendedName>
    <alternativeName>
        <fullName evidence="13">Cell division protein FtsW</fullName>
    </alternativeName>
    <alternativeName>
        <fullName evidence="10">Cell wall polymerase</fullName>
    </alternativeName>
    <alternativeName>
        <fullName evidence="9">Peptidoglycan polymerase</fullName>
    </alternativeName>
</protein>
<evidence type="ECO:0000256" key="6">
    <source>
        <dbReference type="ARBA" id="ARBA00022984"/>
    </source>
</evidence>
<keyword evidence="8 17" id="KW-0472">Membrane</keyword>
<dbReference type="GO" id="GO:0051301">
    <property type="term" value="P:cell division"/>
    <property type="evidence" value="ECO:0007669"/>
    <property type="project" value="UniProtKB-KW"/>
</dbReference>
<dbReference type="InterPro" id="IPR018365">
    <property type="entry name" value="Cell_cycle_FtsW-rel_CS"/>
</dbReference>
<feature type="transmembrane region" description="Helical" evidence="17">
    <location>
        <begin position="323"/>
        <end position="345"/>
    </location>
</feature>
<evidence type="ECO:0000256" key="4">
    <source>
        <dbReference type="ARBA" id="ARBA00022692"/>
    </source>
</evidence>
<dbReference type="GO" id="GO:0008360">
    <property type="term" value="P:regulation of cell shape"/>
    <property type="evidence" value="ECO:0007669"/>
    <property type="project" value="UniProtKB-KW"/>
</dbReference>
<keyword evidence="2" id="KW-0328">Glycosyltransferase</keyword>
<evidence type="ECO:0000256" key="2">
    <source>
        <dbReference type="ARBA" id="ARBA00022676"/>
    </source>
</evidence>
<keyword evidence="3" id="KW-0808">Transferase</keyword>
<feature type="transmembrane region" description="Helical" evidence="17">
    <location>
        <begin position="199"/>
        <end position="217"/>
    </location>
</feature>
<evidence type="ECO:0000256" key="12">
    <source>
        <dbReference type="ARBA" id="ARBA00041185"/>
    </source>
</evidence>
<keyword evidence="5" id="KW-0133">Cell shape</keyword>
<dbReference type="EMBL" id="CAKC01000058">
    <property type="protein sequence ID" value="CCI87168.1"/>
    <property type="molecule type" value="Genomic_DNA"/>
</dbReference>
<evidence type="ECO:0000256" key="10">
    <source>
        <dbReference type="ARBA" id="ARBA00033270"/>
    </source>
</evidence>
<dbReference type="PROSITE" id="PS00428">
    <property type="entry name" value="FTSW_RODA_SPOVE"/>
    <property type="match status" value="1"/>
</dbReference>
<dbReference type="GO" id="GO:0009252">
    <property type="term" value="P:peptidoglycan biosynthetic process"/>
    <property type="evidence" value="ECO:0007669"/>
    <property type="project" value="UniProtKB-KW"/>
</dbReference>
<evidence type="ECO:0000256" key="17">
    <source>
        <dbReference type="SAM" id="Phobius"/>
    </source>
</evidence>
<feature type="transmembrane region" description="Helical" evidence="17">
    <location>
        <begin position="174"/>
        <end position="192"/>
    </location>
</feature>
<evidence type="ECO:0000256" key="5">
    <source>
        <dbReference type="ARBA" id="ARBA00022960"/>
    </source>
</evidence>
<dbReference type="AlphaFoldDB" id="I7LG05"/>
<keyword evidence="18" id="KW-0131">Cell cycle</keyword>
<evidence type="ECO:0000256" key="1">
    <source>
        <dbReference type="ARBA" id="ARBA00004141"/>
    </source>
</evidence>
<evidence type="ECO:0000313" key="19">
    <source>
        <dbReference type="Proteomes" id="UP000009326"/>
    </source>
</evidence>
<dbReference type="RefSeq" id="WP_008473323.1">
    <property type="nucleotide sequence ID" value="NZ_AYZO01000030.1"/>
</dbReference>
<evidence type="ECO:0000256" key="15">
    <source>
        <dbReference type="ARBA" id="ARBA00049902"/>
    </source>
</evidence>
<evidence type="ECO:0000256" key="14">
    <source>
        <dbReference type="ARBA" id="ARBA00044770"/>
    </source>
</evidence>
<dbReference type="OrthoDB" id="9812661at2"/>
<comment type="function">
    <text evidence="16">Peptidoglycan polymerase that is essential for cell division.</text>
</comment>
<proteinExistence type="inferred from homology"/>
<dbReference type="EC" id="2.4.99.28" evidence="14"/>
<feature type="transmembrane region" description="Helical" evidence="17">
    <location>
        <begin position="117"/>
        <end position="136"/>
    </location>
</feature>
<feature type="transmembrane region" description="Helical" evidence="17">
    <location>
        <begin position="77"/>
        <end position="97"/>
    </location>
</feature>
<dbReference type="GO" id="GO:0015648">
    <property type="term" value="F:lipid-linked peptidoglycan transporter activity"/>
    <property type="evidence" value="ECO:0007669"/>
    <property type="project" value="TreeGrafter"/>
</dbReference>
<feature type="transmembrane region" description="Helical" evidence="17">
    <location>
        <begin position="49"/>
        <end position="70"/>
    </location>
</feature>
<dbReference type="PANTHER" id="PTHR30474:SF2">
    <property type="entry name" value="PEPTIDOGLYCAN GLYCOSYLTRANSFERASE FTSW-RELATED"/>
    <property type="match status" value="1"/>
</dbReference>
<comment type="subcellular location">
    <subcellularLocation>
        <location evidence="1">Membrane</location>
        <topology evidence="1">Multi-pass membrane protein</topology>
    </subcellularLocation>
</comment>
<feature type="transmembrane region" description="Helical" evidence="17">
    <location>
        <begin position="357"/>
        <end position="379"/>
    </location>
</feature>
<sequence length="391" mass="43170">MIRKLRYLNWNILIPYIILVITGVVLVYSTSSYILLINGFNPATYGMKQAMYAVMAFVIGAFIFSLKLNVFKNKKTIMWALVISLALLGFLVILKIFKGEAAAVNGAVGWINLGFMNLQPVEVAKLGLVLYLAFVLDKRDGTLISGQIWENLMHPLILTGLMMMLVIVEPDFGGTAILFLIAFVMVLVSGIPTKIALKMLLALALFVIGGFCLIIWWNPKFLQEKYQFQRLLAFLHPFKLEKDAGAQLVNSYYAIHNGGLFGVGLGNSMQKKGYLPEPYTDFILSVTAEEIGVVGAIIILFVLFYLMWQIMEVGVHAESQFNALVCYGIMTIILSETVFNVGALLGLLPITGVTLPFISYGGSSMIILTICIGLVLNISANEKIRKIAKEG</sequence>